<reference evidence="1 2" key="1">
    <citation type="journal article" date="2012" name="J. Bacteriol.">
        <title>Genome sequence of benzo(a)pyrene-degrading bacterium Novosphingobium pentaromativorans US6-1.</title>
        <authorList>
            <person name="Luo Y.R."/>
            <person name="Kang S.G."/>
            <person name="Kim S.J."/>
            <person name="Kim M.R."/>
            <person name="Li N."/>
            <person name="Lee J.H."/>
            <person name="Kwon K.K."/>
        </authorList>
    </citation>
    <scope>NUCLEOTIDE SEQUENCE [LARGE SCALE GENOMIC DNA]</scope>
    <source>
        <strain evidence="1 2">US6-1</strain>
    </source>
</reference>
<name>G6E7L5_9SPHN</name>
<dbReference type="AlphaFoldDB" id="G6E7L5"/>
<organism evidence="1 2">
    <name type="scientific">Novosphingobium pentaromativorans US6-1</name>
    <dbReference type="NCBI Taxonomy" id="1088721"/>
    <lineage>
        <taxon>Bacteria</taxon>
        <taxon>Pseudomonadati</taxon>
        <taxon>Pseudomonadota</taxon>
        <taxon>Alphaproteobacteria</taxon>
        <taxon>Sphingomonadales</taxon>
        <taxon>Sphingomonadaceae</taxon>
        <taxon>Novosphingobium</taxon>
    </lineage>
</organism>
<proteinExistence type="predicted"/>
<evidence type="ECO:0000313" key="1">
    <source>
        <dbReference type="EMBL" id="EHJ62838.1"/>
    </source>
</evidence>
<dbReference type="Proteomes" id="UP000004030">
    <property type="component" value="Unassembled WGS sequence"/>
</dbReference>
<protein>
    <submittedName>
        <fullName evidence="1">Uncharacterized protein</fullName>
    </submittedName>
</protein>
<accession>G6E7L5</accession>
<gene>
    <name evidence="1" type="ORF">NSU_0350</name>
</gene>
<comment type="caution">
    <text evidence="1">The sequence shown here is derived from an EMBL/GenBank/DDBJ whole genome shotgun (WGS) entry which is preliminary data.</text>
</comment>
<keyword evidence="2" id="KW-1185">Reference proteome</keyword>
<dbReference type="PATRIC" id="fig|1088721.3.peg.346"/>
<dbReference type="EMBL" id="AGFM01000006">
    <property type="protein sequence ID" value="EHJ62838.1"/>
    <property type="molecule type" value="Genomic_DNA"/>
</dbReference>
<evidence type="ECO:0000313" key="2">
    <source>
        <dbReference type="Proteomes" id="UP000004030"/>
    </source>
</evidence>
<sequence>MSHFERLIACIRSGQMSEAQISEELRNPVFAAYYRQRA</sequence>